<dbReference type="Gene3D" id="3.10.50.40">
    <property type="match status" value="1"/>
</dbReference>
<comment type="catalytic activity">
    <reaction evidence="1 9 10">
        <text>[protein]-peptidylproline (omega=180) = [protein]-peptidylproline (omega=0)</text>
        <dbReference type="Rhea" id="RHEA:16237"/>
        <dbReference type="Rhea" id="RHEA-COMP:10747"/>
        <dbReference type="Rhea" id="RHEA-COMP:10748"/>
        <dbReference type="ChEBI" id="CHEBI:83833"/>
        <dbReference type="ChEBI" id="CHEBI:83834"/>
        <dbReference type="EC" id="5.2.1.8"/>
    </reaction>
</comment>
<keyword evidence="7 9" id="KW-0413">Isomerase</keyword>
<dbReference type="GO" id="GO:0003755">
    <property type="term" value="F:peptidyl-prolyl cis-trans isomerase activity"/>
    <property type="evidence" value="ECO:0007669"/>
    <property type="project" value="UniProtKB-UniRule"/>
</dbReference>
<keyword evidence="6" id="KW-0143">Chaperone</keyword>
<evidence type="ECO:0000313" key="12">
    <source>
        <dbReference type="EMBL" id="AAS70320.1"/>
    </source>
</evidence>
<evidence type="ECO:0000256" key="3">
    <source>
        <dbReference type="ARBA" id="ARBA00006577"/>
    </source>
</evidence>
<organism evidence="12 13">
    <name type="scientific">Leptospira interrogans serogroup Icterohaemorrhagiae serovar copenhageni (strain Fiocruz L1-130)</name>
    <dbReference type="NCBI Taxonomy" id="267671"/>
    <lineage>
        <taxon>Bacteria</taxon>
        <taxon>Pseudomonadati</taxon>
        <taxon>Spirochaetota</taxon>
        <taxon>Spirochaetia</taxon>
        <taxon>Leptospirales</taxon>
        <taxon>Leptospiraceae</taxon>
        <taxon>Leptospira</taxon>
    </lineage>
</organism>
<evidence type="ECO:0000256" key="9">
    <source>
        <dbReference type="PROSITE-ProRule" id="PRU00277"/>
    </source>
</evidence>
<protein>
    <recommendedName>
        <fullName evidence="10">Peptidyl-prolyl cis-trans isomerase</fullName>
        <ecNumber evidence="10">5.2.1.8</ecNumber>
    </recommendedName>
</protein>
<evidence type="ECO:0000256" key="7">
    <source>
        <dbReference type="ARBA" id="ARBA00023235"/>
    </source>
</evidence>
<evidence type="ECO:0000256" key="1">
    <source>
        <dbReference type="ARBA" id="ARBA00000971"/>
    </source>
</evidence>
<dbReference type="EMBL" id="AE016823">
    <property type="protein sequence ID" value="AAS70320.1"/>
    <property type="molecule type" value="Genomic_DNA"/>
</dbReference>
<evidence type="ECO:0000256" key="2">
    <source>
        <dbReference type="ARBA" id="ARBA00004496"/>
    </source>
</evidence>
<feature type="domain" description="PPIase FKBP-type" evidence="11">
    <location>
        <begin position="7"/>
        <end position="101"/>
    </location>
</feature>
<dbReference type="HOGENOM" id="CLU_098197_1_0_12"/>
<dbReference type="PROSITE" id="PS50059">
    <property type="entry name" value="FKBP_PPIASE"/>
    <property type="match status" value="1"/>
</dbReference>
<comment type="similarity">
    <text evidence="3 10">Belongs to the FKBP-type PPIase family.</text>
</comment>
<dbReference type="GO" id="GO:0042026">
    <property type="term" value="P:protein refolding"/>
    <property type="evidence" value="ECO:0007669"/>
    <property type="project" value="UniProtKB-ARBA"/>
</dbReference>
<dbReference type="PANTHER" id="PTHR47861:SF3">
    <property type="entry name" value="FKBP-TYPE PEPTIDYL-PROLYL CIS-TRANS ISOMERASE SLYD"/>
    <property type="match status" value="1"/>
</dbReference>
<name>Q72RL4_LEPIC</name>
<keyword evidence="4" id="KW-0963">Cytoplasm</keyword>
<dbReference type="EC" id="5.2.1.8" evidence="10"/>
<dbReference type="Proteomes" id="UP000007037">
    <property type="component" value="Chromosome I"/>
</dbReference>
<evidence type="ECO:0000313" key="13">
    <source>
        <dbReference type="Proteomes" id="UP000007037"/>
    </source>
</evidence>
<dbReference type="SUPFAM" id="SSF54534">
    <property type="entry name" value="FKBP-like"/>
    <property type="match status" value="1"/>
</dbReference>
<dbReference type="AlphaFoldDB" id="Q72RL4"/>
<evidence type="ECO:0000256" key="8">
    <source>
        <dbReference type="ARBA" id="ARBA00037071"/>
    </source>
</evidence>
<dbReference type="Pfam" id="PF00254">
    <property type="entry name" value="FKBP_C"/>
    <property type="match status" value="1"/>
</dbReference>
<comment type="function">
    <text evidence="8">Also involved in hydrogenase metallocenter assembly, probably by participating in the nickel insertion step. This function in hydrogenase biosynthesis requires chaperone activity and the presence of the metal-binding domain, but not PPIase activity.</text>
</comment>
<keyword evidence="5 9" id="KW-0697">Rotamase</keyword>
<reference evidence="12 13" key="1">
    <citation type="journal article" date="2004" name="J. Bacteriol.">
        <title>Comparative genomics of two Leptospira interrogans serovars reveals novel insights into physiology and pathogenesis.</title>
        <authorList>
            <person name="Nascimento A.L."/>
            <person name="Ko A.I."/>
            <person name="Martins E.A."/>
            <person name="Monteiro-Vitorello C.B."/>
            <person name="Ho P.L."/>
            <person name="Haake D.A."/>
            <person name="Verjovski-Almeida S."/>
            <person name="Hartskeerl R.A."/>
            <person name="Marques M.V."/>
            <person name="Oliveira M.C."/>
            <person name="Menck C.F."/>
            <person name="Leite L.C."/>
            <person name="Carrer H."/>
            <person name="Coutinho L.L."/>
            <person name="Degrave W.M."/>
            <person name="Dellagostin O.A."/>
            <person name="El-Dorry H."/>
            <person name="Ferro E.S."/>
            <person name="Ferro M.I."/>
            <person name="Furlan L.R."/>
            <person name="Gamberini M."/>
            <person name="Giglioti E.A."/>
            <person name="Goes-Neto A."/>
            <person name="Goldman G.H."/>
            <person name="Goldman M.H."/>
            <person name="Harakava R."/>
            <person name="Jeronimo S.M."/>
            <person name="Junqueira-De-Azevedo I.L."/>
            <person name="Kimura E.T."/>
            <person name="Kuramae E.E."/>
            <person name="Lemos E.G."/>
            <person name="Lemos M.V."/>
            <person name="Marino C.L."/>
            <person name="Nunes L.R."/>
            <person name="De Oliveira R.C."/>
            <person name="Pereira G.G."/>
            <person name="Reis M.S."/>
            <person name="Schriefer A."/>
            <person name="Siqueira W.J."/>
            <person name="Sommer P."/>
            <person name="Tsai S.M."/>
            <person name="Simpson A.J."/>
            <person name="Ferro J.A."/>
            <person name="Camargo L.E."/>
            <person name="Kitajima J.P."/>
            <person name="Setubal J.C."/>
            <person name="Van Sluys M.A."/>
        </authorList>
    </citation>
    <scope>NUCLEOTIDE SEQUENCE [LARGE SCALE GENOMIC DNA]</scope>
    <source>
        <strain evidence="12 13">Fiocruz L1-130</strain>
    </source>
</reference>
<dbReference type="InterPro" id="IPR046357">
    <property type="entry name" value="PPIase_dom_sf"/>
</dbReference>
<comment type="subcellular location">
    <subcellularLocation>
        <location evidence="2">Cytoplasm</location>
    </subcellularLocation>
</comment>
<evidence type="ECO:0000256" key="6">
    <source>
        <dbReference type="ARBA" id="ARBA00023186"/>
    </source>
</evidence>
<dbReference type="PANTHER" id="PTHR47861">
    <property type="entry name" value="FKBP-TYPE PEPTIDYL-PROLYL CIS-TRANS ISOMERASE SLYD"/>
    <property type="match status" value="1"/>
</dbReference>
<evidence type="ECO:0000256" key="10">
    <source>
        <dbReference type="RuleBase" id="RU003915"/>
    </source>
</evidence>
<evidence type="ECO:0000256" key="5">
    <source>
        <dbReference type="ARBA" id="ARBA00023110"/>
    </source>
</evidence>
<sequence length="160" mass="17853">MELSMKSRVVTFHYTLHDTEGNLIDSSEGKTPLSYLEGVGNIISGLEEEMKKMETGEKKKINVSAEKAYGIKDPDLIFDVPRSQFPPNEDLQIGMMFQTDEPDKVFTITELQEESVIVDGNHPLAGVDLVFDVELTGIREATQEEISHGHVHGEGGHHHH</sequence>
<dbReference type="GO" id="GO:0005737">
    <property type="term" value="C:cytoplasm"/>
    <property type="evidence" value="ECO:0007669"/>
    <property type="project" value="UniProtKB-SubCell"/>
</dbReference>
<dbReference type="InterPro" id="IPR001179">
    <property type="entry name" value="PPIase_FKBP_dom"/>
</dbReference>
<proteinExistence type="inferred from homology"/>
<gene>
    <name evidence="12" type="primary">slyD</name>
    <name evidence="12" type="ordered locus">LIC_11731</name>
</gene>
<accession>Q72RL4</accession>
<evidence type="ECO:0000256" key="4">
    <source>
        <dbReference type="ARBA" id="ARBA00022490"/>
    </source>
</evidence>
<dbReference type="KEGG" id="lic:LIC_11731"/>
<evidence type="ECO:0000259" key="11">
    <source>
        <dbReference type="PROSITE" id="PS50059"/>
    </source>
</evidence>